<dbReference type="Gene3D" id="3.40.50.720">
    <property type="entry name" value="NAD(P)-binding Rossmann-like Domain"/>
    <property type="match status" value="1"/>
</dbReference>
<keyword evidence="3" id="KW-0812">Transmembrane</keyword>
<accession>A0A1I1L708</accession>
<dbReference type="STRING" id="927664.SAMN05421780_10896"/>
<dbReference type="NCBIfam" id="NF005559">
    <property type="entry name" value="PRK07231.1"/>
    <property type="match status" value="1"/>
</dbReference>
<comment type="similarity">
    <text evidence="1">Belongs to the short-chain dehydrogenases/reductases (SDR) family.</text>
</comment>
<dbReference type="PRINTS" id="PR00080">
    <property type="entry name" value="SDRFAMILY"/>
</dbReference>
<reference evidence="4 5" key="1">
    <citation type="submission" date="2016-10" db="EMBL/GenBank/DDBJ databases">
        <authorList>
            <person name="de Groot N.N."/>
        </authorList>
    </citation>
    <scope>NUCLEOTIDE SEQUENCE [LARGE SCALE GENOMIC DNA]</scope>
    <source>
        <strain evidence="4 5">DSM 6793</strain>
    </source>
</reference>
<dbReference type="Proteomes" id="UP000199514">
    <property type="component" value="Unassembled WGS sequence"/>
</dbReference>
<dbReference type="PROSITE" id="PS00061">
    <property type="entry name" value="ADH_SHORT"/>
    <property type="match status" value="1"/>
</dbReference>
<organism evidence="4 5">
    <name type="scientific">Flexibacter flexilis DSM 6793</name>
    <dbReference type="NCBI Taxonomy" id="927664"/>
    <lineage>
        <taxon>Bacteria</taxon>
        <taxon>Pseudomonadati</taxon>
        <taxon>Bacteroidota</taxon>
        <taxon>Cytophagia</taxon>
        <taxon>Cytophagales</taxon>
        <taxon>Flexibacteraceae</taxon>
        <taxon>Flexibacter</taxon>
    </lineage>
</organism>
<dbReference type="GO" id="GO:0016491">
    <property type="term" value="F:oxidoreductase activity"/>
    <property type="evidence" value="ECO:0007669"/>
    <property type="project" value="UniProtKB-KW"/>
</dbReference>
<protein>
    <submittedName>
        <fullName evidence="4">NAD(P)-dependent dehydrogenase, short-chain alcohol dehydrogenase family</fullName>
    </submittedName>
</protein>
<dbReference type="CDD" id="cd05233">
    <property type="entry name" value="SDR_c"/>
    <property type="match status" value="1"/>
</dbReference>
<name>A0A1I1L708_9BACT</name>
<dbReference type="PRINTS" id="PR00081">
    <property type="entry name" value="GDHRDH"/>
</dbReference>
<evidence type="ECO:0000313" key="4">
    <source>
        <dbReference type="EMBL" id="SFC68857.1"/>
    </source>
</evidence>
<keyword evidence="5" id="KW-1185">Reference proteome</keyword>
<dbReference type="FunFam" id="3.40.50.720:FF:000084">
    <property type="entry name" value="Short-chain dehydrogenase reductase"/>
    <property type="match status" value="1"/>
</dbReference>
<dbReference type="AlphaFoldDB" id="A0A1I1L708"/>
<evidence type="ECO:0000256" key="2">
    <source>
        <dbReference type="ARBA" id="ARBA00023002"/>
    </source>
</evidence>
<feature type="transmembrane region" description="Helical" evidence="3">
    <location>
        <begin position="12"/>
        <end position="32"/>
    </location>
</feature>
<evidence type="ECO:0000256" key="3">
    <source>
        <dbReference type="SAM" id="Phobius"/>
    </source>
</evidence>
<dbReference type="Pfam" id="PF13561">
    <property type="entry name" value="adh_short_C2"/>
    <property type="match status" value="1"/>
</dbReference>
<keyword evidence="3" id="KW-0472">Membrane</keyword>
<proteinExistence type="inferred from homology"/>
<dbReference type="PANTHER" id="PTHR24321">
    <property type="entry name" value="DEHYDROGENASES, SHORT CHAIN"/>
    <property type="match status" value="1"/>
</dbReference>
<dbReference type="InterPro" id="IPR020904">
    <property type="entry name" value="Sc_DH/Rdtase_CS"/>
</dbReference>
<sequence length="289" mass="30525">MKQEKLTFNKFGFGINAQTILIAYCAFSYHLLYINFTPVMSLLKDKVAIVTGAGSGIGKAIAVLYAQEGAKVVVSDINETSGQQVVNEIKSSGGEAFFFKADTSSAEDNKQLVAAAVAQYGRLDVACNNAGIGGPAQLTGEYDIEAWNKVISINLNGVFYGCRYQLEQMEKNGGGSIVNIASIHGTVAAPYSSAYTATKHAVVGLTKNIGAEYAQKNIRCNAVGPGYILTPLLETHLDDAAKKAIAAKAPMNRLGTSKEIAELVAFLSSDKASFSTGAYYIADGGYTAI</sequence>
<evidence type="ECO:0000313" key="5">
    <source>
        <dbReference type="Proteomes" id="UP000199514"/>
    </source>
</evidence>
<evidence type="ECO:0000256" key="1">
    <source>
        <dbReference type="ARBA" id="ARBA00006484"/>
    </source>
</evidence>
<dbReference type="InterPro" id="IPR036291">
    <property type="entry name" value="NAD(P)-bd_dom_sf"/>
</dbReference>
<dbReference type="PANTHER" id="PTHR24321:SF8">
    <property type="entry name" value="ESTRADIOL 17-BETA-DEHYDROGENASE 8-RELATED"/>
    <property type="match status" value="1"/>
</dbReference>
<gene>
    <name evidence="4" type="ORF">SAMN05421780_10896</name>
</gene>
<dbReference type="SUPFAM" id="SSF51735">
    <property type="entry name" value="NAD(P)-binding Rossmann-fold domains"/>
    <property type="match status" value="1"/>
</dbReference>
<keyword evidence="2" id="KW-0560">Oxidoreductase</keyword>
<dbReference type="InterPro" id="IPR002347">
    <property type="entry name" value="SDR_fam"/>
</dbReference>
<keyword evidence="3" id="KW-1133">Transmembrane helix</keyword>
<dbReference type="EMBL" id="FOLE01000008">
    <property type="protein sequence ID" value="SFC68857.1"/>
    <property type="molecule type" value="Genomic_DNA"/>
</dbReference>